<name>A0A4Q7NYT8_9FIRM</name>
<evidence type="ECO:0000313" key="1">
    <source>
        <dbReference type="EMBL" id="RZS92148.1"/>
    </source>
</evidence>
<dbReference type="OrthoDB" id="2613492at2"/>
<keyword evidence="2" id="KW-1185">Reference proteome</keyword>
<dbReference type="AlphaFoldDB" id="A0A4Q7NYT8"/>
<gene>
    <name evidence="1" type="ORF">EV209_3271</name>
</gene>
<accession>A0A4Q7NYT8</accession>
<comment type="caution">
    <text evidence="1">The sequence shown here is derived from an EMBL/GenBank/DDBJ whole genome shotgun (WGS) entry which is preliminary data.</text>
</comment>
<proteinExistence type="predicted"/>
<protein>
    <submittedName>
        <fullName evidence="1">Uncharacterized protein</fullName>
    </submittedName>
</protein>
<evidence type="ECO:0000313" key="2">
    <source>
        <dbReference type="Proteomes" id="UP000292927"/>
    </source>
</evidence>
<dbReference type="RefSeq" id="WP_130436451.1">
    <property type="nucleotide sequence ID" value="NZ_SGXF01000010.1"/>
</dbReference>
<reference evidence="1 2" key="1">
    <citation type="submission" date="2019-02" db="EMBL/GenBank/DDBJ databases">
        <title>Genomic Encyclopedia of Type Strains, Phase IV (KMG-IV): sequencing the most valuable type-strain genomes for metagenomic binning, comparative biology and taxonomic classification.</title>
        <authorList>
            <person name="Goeker M."/>
        </authorList>
    </citation>
    <scope>NUCLEOTIDE SEQUENCE [LARGE SCALE GENOMIC DNA]</scope>
    <source>
        <strain evidence="1 2">DSM 29486</strain>
    </source>
</reference>
<organism evidence="1 2">
    <name type="scientific">Cuneatibacter caecimuris</name>
    <dbReference type="NCBI Taxonomy" id="1796618"/>
    <lineage>
        <taxon>Bacteria</taxon>
        <taxon>Bacillati</taxon>
        <taxon>Bacillota</taxon>
        <taxon>Clostridia</taxon>
        <taxon>Lachnospirales</taxon>
        <taxon>Lachnospiraceae</taxon>
        <taxon>Cuneatibacter</taxon>
    </lineage>
</organism>
<dbReference type="EMBL" id="SGXF01000010">
    <property type="protein sequence ID" value="RZS92148.1"/>
    <property type="molecule type" value="Genomic_DNA"/>
</dbReference>
<sequence>MKKNYSLFIISLIATFLFSVVCLASSDNNVYEGKIRDGIPEKMEEVSTDLNEAILRNPLFYITDNSIRLDAEVGTGESLVPISLSGKIFKSQQYKGSYTIKAIDDSNHFEVMNFQIIKKLLPEELLIPDNTRMTSTLLLYLKELSTGKVVLFELPLEDLQIDLFGEIEEDIIPGLSDPVEEHWWLNYFSPSSAAIIEPRAVGAATRVVTSYHGVYRYTMTIKLNVEAKNYPSSNISFGTSMASNLTVVSQTYYYNNTYQGNGDYLSIYNCIGEMALNGSKDYIFTGGFGSKSTETSGGFVASASFNISLGAFGMSIAWSPYETVTNLSGSFNFAGKNNSVNGVQIPLRQPLTAANDSYYINLDNVYRNSSGGGVRSVTAKYSFDVGYQGASGPRESFVMTATTNYQ</sequence>
<dbReference type="Proteomes" id="UP000292927">
    <property type="component" value="Unassembled WGS sequence"/>
</dbReference>